<name>A0ABW5PLN8_9BACI</name>
<protein>
    <submittedName>
        <fullName evidence="2">Polysaccharide pyruvyl transferase family protein</fullName>
    </submittedName>
</protein>
<accession>A0ABW5PLN8</accession>
<dbReference type="EMBL" id="JBHUMR010000007">
    <property type="protein sequence ID" value="MFD2616163.1"/>
    <property type="molecule type" value="Genomic_DNA"/>
</dbReference>
<reference evidence="3" key="1">
    <citation type="journal article" date="2019" name="Int. J. Syst. Evol. Microbiol.">
        <title>The Global Catalogue of Microorganisms (GCM) 10K type strain sequencing project: providing services to taxonomists for standard genome sequencing and annotation.</title>
        <authorList>
            <consortium name="The Broad Institute Genomics Platform"/>
            <consortium name="The Broad Institute Genome Sequencing Center for Infectious Disease"/>
            <person name="Wu L."/>
            <person name="Ma J."/>
        </authorList>
    </citation>
    <scope>NUCLEOTIDE SEQUENCE [LARGE SCALE GENOMIC DNA]</scope>
    <source>
        <strain evidence="3">TISTR 2241</strain>
    </source>
</reference>
<dbReference type="PANTHER" id="PTHR36836:SF1">
    <property type="entry name" value="COLANIC ACID BIOSYNTHESIS PROTEIN WCAK"/>
    <property type="match status" value="1"/>
</dbReference>
<dbReference type="PANTHER" id="PTHR36836">
    <property type="entry name" value="COLANIC ACID BIOSYNTHESIS PROTEIN WCAK"/>
    <property type="match status" value="1"/>
</dbReference>
<dbReference type="Pfam" id="PF04230">
    <property type="entry name" value="PS_pyruv_trans"/>
    <property type="match status" value="1"/>
</dbReference>
<dbReference type="GO" id="GO:0016740">
    <property type="term" value="F:transferase activity"/>
    <property type="evidence" value="ECO:0007669"/>
    <property type="project" value="UniProtKB-KW"/>
</dbReference>
<evidence type="ECO:0000313" key="2">
    <source>
        <dbReference type="EMBL" id="MFD2616163.1"/>
    </source>
</evidence>
<dbReference type="InterPro" id="IPR007345">
    <property type="entry name" value="Polysacch_pyruvyl_Trfase"/>
</dbReference>
<evidence type="ECO:0000313" key="3">
    <source>
        <dbReference type="Proteomes" id="UP001597458"/>
    </source>
</evidence>
<evidence type="ECO:0000259" key="1">
    <source>
        <dbReference type="Pfam" id="PF04230"/>
    </source>
</evidence>
<gene>
    <name evidence="2" type="ORF">ACFSTF_02410</name>
</gene>
<dbReference type="RefSeq" id="WP_141189608.1">
    <property type="nucleotide sequence ID" value="NZ_JBHUMR010000007.1"/>
</dbReference>
<keyword evidence="2" id="KW-0808">Transferase</keyword>
<proteinExistence type="predicted"/>
<feature type="domain" description="Polysaccharide pyruvyl transferase" evidence="1">
    <location>
        <begin position="13"/>
        <end position="299"/>
    </location>
</feature>
<comment type="caution">
    <text evidence="2">The sequence shown here is derived from an EMBL/GenBank/DDBJ whole genome shotgun (WGS) entry which is preliminary data.</text>
</comment>
<dbReference type="Proteomes" id="UP001597458">
    <property type="component" value="Unassembled WGS sequence"/>
</dbReference>
<organism evidence="2 3">
    <name type="scientific">Terrilactibacillus laevilacticus</name>
    <dbReference type="NCBI Taxonomy" id="1380157"/>
    <lineage>
        <taxon>Bacteria</taxon>
        <taxon>Bacillati</taxon>
        <taxon>Bacillota</taxon>
        <taxon>Bacilli</taxon>
        <taxon>Bacillales</taxon>
        <taxon>Bacillaceae</taxon>
        <taxon>Terrilactibacillus</taxon>
    </lineage>
</organism>
<keyword evidence="3" id="KW-1185">Reference proteome</keyword>
<sequence>MKKIFISFYLNQNLGDDLFVKILCEKYQKTKFYIYGDKKNKHTFDELKNLKYISSNFLLKFIDKISFKFLYKSIIRTLIGYLVDANVYIGGSLFMQDENWKKKIEIDRKMIMSNKPNFLIGCNFGPYETQSFLQSYKQILTRYNDVCFRDNKSYKLFNDLNNIRVAPDVVFNLKYPPSFKHNNNVGISIIDLSNRGKLKKYKEKYLKKLKSICEYYIEKEHSITLFSFCKNEGDEKAIKELLELFDLNIKRKINVVCYRDNLEYLLSELSKIDILFATRFHSMILGFLFGKKVIPIIYSEKMTNVLKDLNYSGSYCEIKDLDDFDINNINIDNNIAIYMDKIIKKSNEQFKVLDEFLKL</sequence>